<evidence type="ECO:0000256" key="1">
    <source>
        <dbReference type="ARBA" id="ARBA00022723"/>
    </source>
</evidence>
<dbReference type="Proteomes" id="UP000652219">
    <property type="component" value="Unassembled WGS sequence"/>
</dbReference>
<organism evidence="9 10">
    <name type="scientific">Colletotrichum sojae</name>
    <dbReference type="NCBI Taxonomy" id="2175907"/>
    <lineage>
        <taxon>Eukaryota</taxon>
        <taxon>Fungi</taxon>
        <taxon>Dikarya</taxon>
        <taxon>Ascomycota</taxon>
        <taxon>Pezizomycotina</taxon>
        <taxon>Sordariomycetes</taxon>
        <taxon>Hypocreomycetidae</taxon>
        <taxon>Glomerellales</taxon>
        <taxon>Glomerellaceae</taxon>
        <taxon>Colletotrichum</taxon>
        <taxon>Colletotrichum orchidearum species complex</taxon>
    </lineage>
</organism>
<dbReference type="GO" id="GO:0000981">
    <property type="term" value="F:DNA-binding transcription factor activity, RNA polymerase II-specific"/>
    <property type="evidence" value="ECO:0007669"/>
    <property type="project" value="InterPro"/>
</dbReference>
<evidence type="ECO:0000313" key="9">
    <source>
        <dbReference type="EMBL" id="KAF6800161.1"/>
    </source>
</evidence>
<evidence type="ECO:0000256" key="2">
    <source>
        <dbReference type="ARBA" id="ARBA00022833"/>
    </source>
</evidence>
<dbReference type="InterPro" id="IPR001138">
    <property type="entry name" value="Zn2Cys6_DnaBD"/>
</dbReference>
<comment type="caution">
    <text evidence="9">The sequence shown here is derived from an EMBL/GenBank/DDBJ whole genome shotgun (WGS) entry which is preliminary data.</text>
</comment>
<feature type="compositionally biased region" description="Low complexity" evidence="7">
    <location>
        <begin position="456"/>
        <end position="474"/>
    </location>
</feature>
<evidence type="ECO:0000256" key="4">
    <source>
        <dbReference type="ARBA" id="ARBA00023125"/>
    </source>
</evidence>
<dbReference type="CDD" id="cd00067">
    <property type="entry name" value="GAL4"/>
    <property type="match status" value="1"/>
</dbReference>
<reference evidence="9 10" key="1">
    <citation type="journal article" date="2020" name="Phytopathology">
        <title>Genome Sequence Resources of Colletotrichum truncatum, C. plurivorum, C. musicola, and C. sojae: Four Species Pathogenic to Soybean (Glycine max).</title>
        <authorList>
            <person name="Rogerio F."/>
            <person name="Boufleur T.R."/>
            <person name="Ciampi-Guillardi M."/>
            <person name="Sukno S.A."/>
            <person name="Thon M.R."/>
            <person name="Massola Junior N.S."/>
            <person name="Baroncelli R."/>
        </authorList>
    </citation>
    <scope>NUCLEOTIDE SEQUENCE [LARGE SCALE GENOMIC DNA]</scope>
    <source>
        <strain evidence="9 10">LFN0009</strain>
    </source>
</reference>
<keyword evidence="1" id="KW-0479">Metal-binding</keyword>
<gene>
    <name evidence="9" type="ORF">CSOJ01_12358</name>
</gene>
<feature type="region of interest" description="Disordered" evidence="7">
    <location>
        <begin position="452"/>
        <end position="474"/>
    </location>
</feature>
<keyword evidence="2" id="KW-0862">Zinc</keyword>
<evidence type="ECO:0000259" key="8">
    <source>
        <dbReference type="PROSITE" id="PS50048"/>
    </source>
</evidence>
<keyword evidence="3" id="KW-0805">Transcription regulation</keyword>
<accession>A0A8H6MLX7</accession>
<sequence length="474" mass="53094">MARKGSRKTRTGCITCKIRKIKCDEAKPACKRCTVTGRHCDGYLPADATQARPAVSDLRLQRPDDFPGIRSAAETRALQYFCESAGPHLSGVVDPYFLSKLVMQFASYESAARHSVVSLSTLCERLYNGGDPDEVFSLRDGQCHFALRHYTAAMREISRMTSADNRPVVLLVCILFIGIELLQSNMDTVRTHCRHGFAILKQTTSEYAWTRKHLLPLFRRLSIMSFLYTDDPRDFPDIEGLEHPVPDAFLTFSDAQIMIDDIYSRVVRLVRRADPYRIDPQTNGPPPAEMVAEQDNLKSAMEQWRSIFEEFQNRPASPPGRDSPGTENLTSTLRYALLSRYESCKVWLNTALGAEGYDYGTHWEAFDQMFVDLGIADAEFRRSFRRSPGFISDDGYVPTITLSLTRCVHLEERLAMLKLEPVPSLPRENLCQKAHAGGCNLLFSTPPQVIDSPTEVVNSPPVNSAPVSAGGSPT</sequence>
<dbReference type="SUPFAM" id="SSF57701">
    <property type="entry name" value="Zn2/Cys6 DNA-binding domain"/>
    <property type="match status" value="1"/>
</dbReference>
<evidence type="ECO:0000313" key="10">
    <source>
        <dbReference type="Proteomes" id="UP000652219"/>
    </source>
</evidence>
<dbReference type="AlphaFoldDB" id="A0A8H6MLX7"/>
<dbReference type="GO" id="GO:0003677">
    <property type="term" value="F:DNA binding"/>
    <property type="evidence" value="ECO:0007669"/>
    <property type="project" value="UniProtKB-KW"/>
</dbReference>
<dbReference type="PROSITE" id="PS50048">
    <property type="entry name" value="ZN2_CY6_FUNGAL_2"/>
    <property type="match status" value="1"/>
</dbReference>
<evidence type="ECO:0000256" key="5">
    <source>
        <dbReference type="ARBA" id="ARBA00023163"/>
    </source>
</evidence>
<dbReference type="InterPro" id="IPR036864">
    <property type="entry name" value="Zn2-C6_fun-type_DNA-bd_sf"/>
</dbReference>
<dbReference type="PANTHER" id="PTHR36206">
    <property type="entry name" value="ASPERCRYPTIN BIOSYNTHESIS CLUSTER-SPECIFIC TRANSCRIPTION REGULATOR ATNN-RELATED"/>
    <property type="match status" value="1"/>
</dbReference>
<dbReference type="PANTHER" id="PTHR36206:SF16">
    <property type="entry name" value="TRANSCRIPTION FACTOR DOMAIN-CONTAINING PROTEIN-RELATED"/>
    <property type="match status" value="1"/>
</dbReference>
<evidence type="ECO:0000256" key="3">
    <source>
        <dbReference type="ARBA" id="ARBA00023015"/>
    </source>
</evidence>
<keyword evidence="4" id="KW-0238">DNA-binding</keyword>
<keyword evidence="10" id="KW-1185">Reference proteome</keyword>
<evidence type="ECO:0000256" key="7">
    <source>
        <dbReference type="SAM" id="MobiDB-lite"/>
    </source>
</evidence>
<feature type="domain" description="Zn(2)-C6 fungal-type" evidence="8">
    <location>
        <begin position="12"/>
        <end position="40"/>
    </location>
</feature>
<keyword evidence="6" id="KW-0539">Nucleus</keyword>
<name>A0A8H6MLX7_9PEZI</name>
<evidence type="ECO:0000256" key="6">
    <source>
        <dbReference type="ARBA" id="ARBA00023242"/>
    </source>
</evidence>
<keyword evidence="5" id="KW-0804">Transcription</keyword>
<dbReference type="EMBL" id="WIGN01000313">
    <property type="protein sequence ID" value="KAF6800161.1"/>
    <property type="molecule type" value="Genomic_DNA"/>
</dbReference>
<dbReference type="Pfam" id="PF00172">
    <property type="entry name" value="Zn_clus"/>
    <property type="match status" value="1"/>
</dbReference>
<protein>
    <submittedName>
        <fullName evidence="9">C6 zinc finger protein</fullName>
    </submittedName>
</protein>
<dbReference type="PROSITE" id="PS00463">
    <property type="entry name" value="ZN2_CY6_FUNGAL_1"/>
    <property type="match status" value="1"/>
</dbReference>
<dbReference type="Gene3D" id="4.10.240.10">
    <property type="entry name" value="Zn(2)-C6 fungal-type DNA-binding domain"/>
    <property type="match status" value="1"/>
</dbReference>
<proteinExistence type="predicted"/>
<dbReference type="InterPro" id="IPR052360">
    <property type="entry name" value="Transcr_Regulatory_Proteins"/>
</dbReference>
<dbReference type="SMART" id="SM00066">
    <property type="entry name" value="GAL4"/>
    <property type="match status" value="1"/>
</dbReference>
<dbReference type="GO" id="GO:0008270">
    <property type="term" value="F:zinc ion binding"/>
    <property type="evidence" value="ECO:0007669"/>
    <property type="project" value="InterPro"/>
</dbReference>